<reference evidence="2" key="1">
    <citation type="journal article" date="2008" name="PLoS ONE">
        <title>Survival in nuclear waste, extreme resistance, and potential applications gleaned from the genome sequence of Kineococcus radiotolerans SRS30216.</title>
        <authorList>
            <person name="Bagwell C.E."/>
            <person name="Bhat S."/>
            <person name="Hawkins G.M."/>
            <person name="Smith B.W."/>
            <person name="Biswas T."/>
            <person name="Hoover T.R."/>
            <person name="Saunders E."/>
            <person name="Han C.S."/>
            <person name="Tsodikov O.V."/>
            <person name="Shimkets L.J."/>
        </authorList>
    </citation>
    <scope>NUCLEOTIDE SEQUENCE [LARGE SCALE GENOMIC DNA]</scope>
    <source>
        <strain evidence="2">ATCC BAA-149 / DSM 14245 / SRS30216</strain>
    </source>
</reference>
<evidence type="ECO:0000313" key="2">
    <source>
        <dbReference type="Proteomes" id="UP000001116"/>
    </source>
</evidence>
<organism evidence="1 2">
    <name type="scientific">Kineococcus radiotolerans (strain ATCC BAA-149 / DSM 14245 / SRS30216)</name>
    <dbReference type="NCBI Taxonomy" id="266940"/>
    <lineage>
        <taxon>Bacteria</taxon>
        <taxon>Bacillati</taxon>
        <taxon>Actinomycetota</taxon>
        <taxon>Actinomycetes</taxon>
        <taxon>Kineosporiales</taxon>
        <taxon>Kineosporiaceae</taxon>
        <taxon>Kineococcus</taxon>
    </lineage>
</organism>
<dbReference type="AlphaFoldDB" id="A6WBW5"/>
<dbReference type="Proteomes" id="UP000001116">
    <property type="component" value="Chromosome"/>
</dbReference>
<keyword evidence="2" id="KW-1185">Reference proteome</keyword>
<proteinExistence type="predicted"/>
<dbReference type="EMBL" id="CP000750">
    <property type="protein sequence ID" value="ABS04304.1"/>
    <property type="molecule type" value="Genomic_DNA"/>
</dbReference>
<accession>A6WBW5</accession>
<name>A6WBW5_KINRD</name>
<dbReference type="HOGENOM" id="CLU_1967604_0_0_11"/>
<sequence length="127" mass="14027">MPRWSPPGPDYPAAVTYQRYTARQRTEQLRTLADLSAQLEDLLSSQGHDGGHFGRYRQIVQALLAEGWDADDLQQLGPHLPALPVETNGKALDGPGAWTPWLEEVAATHRRAEDVALHLRAVGGVWP</sequence>
<dbReference type="STRING" id="266940.Krad_2836"/>
<gene>
    <name evidence="1" type="ordered locus">Krad_2836</name>
</gene>
<protein>
    <submittedName>
        <fullName evidence="1">Uncharacterized protein</fullName>
    </submittedName>
</protein>
<dbReference type="KEGG" id="kra:Krad_2836"/>
<evidence type="ECO:0000313" key="1">
    <source>
        <dbReference type="EMBL" id="ABS04304.1"/>
    </source>
</evidence>